<name>A0ABR1DT84_NECAM</name>
<dbReference type="InterPro" id="IPR021569">
    <property type="entry name" value="TUG-UBL1"/>
</dbReference>
<dbReference type="Pfam" id="PF11470">
    <property type="entry name" value="TUG-UBL1"/>
    <property type="match status" value="1"/>
</dbReference>
<dbReference type="CDD" id="cd17075">
    <property type="entry name" value="UBX1_UBXN9"/>
    <property type="match status" value="1"/>
</dbReference>
<dbReference type="SUPFAM" id="SSF54236">
    <property type="entry name" value="Ubiquitin-like"/>
    <property type="match status" value="2"/>
</dbReference>
<gene>
    <name evidence="3" type="primary">Necator_chrV.g17727</name>
    <name evidence="3" type="ORF">RB195_012937</name>
</gene>
<organism evidence="3 4">
    <name type="scientific">Necator americanus</name>
    <name type="common">Human hookworm</name>
    <dbReference type="NCBI Taxonomy" id="51031"/>
    <lineage>
        <taxon>Eukaryota</taxon>
        <taxon>Metazoa</taxon>
        <taxon>Ecdysozoa</taxon>
        <taxon>Nematoda</taxon>
        <taxon>Chromadorea</taxon>
        <taxon>Rhabditida</taxon>
        <taxon>Rhabditina</taxon>
        <taxon>Rhabditomorpha</taxon>
        <taxon>Strongyloidea</taxon>
        <taxon>Ancylostomatidae</taxon>
        <taxon>Bunostominae</taxon>
        <taxon>Necator</taxon>
    </lineage>
</organism>
<dbReference type="PANTHER" id="PTHR46467">
    <property type="entry name" value="TETHER CONTAINING UBX DOMAIN FOR GLUT4"/>
    <property type="match status" value="1"/>
</dbReference>
<dbReference type="Gene3D" id="3.10.20.90">
    <property type="entry name" value="Phosphatidylinositol 3-kinase Catalytic Subunit, Chain A, domain 1"/>
    <property type="match status" value="2"/>
</dbReference>
<feature type="compositionally biased region" description="Basic and acidic residues" evidence="1">
    <location>
        <begin position="219"/>
        <end position="232"/>
    </location>
</feature>
<feature type="region of interest" description="Disordered" evidence="1">
    <location>
        <begin position="480"/>
        <end position="515"/>
    </location>
</feature>
<reference evidence="3 4" key="1">
    <citation type="submission" date="2023-08" db="EMBL/GenBank/DDBJ databases">
        <title>A Necator americanus chromosomal reference genome.</title>
        <authorList>
            <person name="Ilik V."/>
            <person name="Petrzelkova K.J."/>
            <person name="Pardy F."/>
            <person name="Fuh T."/>
            <person name="Niatou-Singa F.S."/>
            <person name="Gouil Q."/>
            <person name="Baker L."/>
            <person name="Ritchie M.E."/>
            <person name="Jex A.R."/>
            <person name="Gazzola D."/>
            <person name="Li H."/>
            <person name="Toshio Fujiwara R."/>
            <person name="Zhan B."/>
            <person name="Aroian R.V."/>
            <person name="Pafco B."/>
            <person name="Schwarz E.M."/>
        </authorList>
    </citation>
    <scope>NUCLEOTIDE SEQUENCE [LARGE SCALE GENOMIC DNA]</scope>
    <source>
        <strain evidence="3 4">Aroian</strain>
        <tissue evidence="3">Whole animal</tissue>
    </source>
</reference>
<dbReference type="InterPro" id="IPR059238">
    <property type="entry name" value="UBX1_UBXN9"/>
</dbReference>
<dbReference type="EMBL" id="JAVFWL010000005">
    <property type="protein sequence ID" value="KAK6753651.1"/>
    <property type="molecule type" value="Genomic_DNA"/>
</dbReference>
<dbReference type="InterPro" id="IPR029071">
    <property type="entry name" value="Ubiquitin-like_domsf"/>
</dbReference>
<comment type="caution">
    <text evidence="3">The sequence shown here is derived from an EMBL/GenBank/DDBJ whole genome shotgun (WGS) entry which is preliminary data.</text>
</comment>
<proteinExistence type="predicted"/>
<evidence type="ECO:0000313" key="3">
    <source>
        <dbReference type="EMBL" id="KAK6753651.1"/>
    </source>
</evidence>
<evidence type="ECO:0000313" key="4">
    <source>
        <dbReference type="Proteomes" id="UP001303046"/>
    </source>
</evidence>
<keyword evidence="4" id="KW-1185">Reference proteome</keyword>
<evidence type="ECO:0000259" key="2">
    <source>
        <dbReference type="Pfam" id="PF11470"/>
    </source>
</evidence>
<sequence>MSVTVLCPNARRCPVKVTPGTLLKQVLEEACLKHGFDVEAYQLVGQKGRVDLSLPFRLSGLPNNATLEMVPSSSITSEAVATIALEVPERTRMELKFPATASLLLILERFSPLYGEDLTRLQNDFVPCCIYMNRQYIGQKELERTTLSSIGITSGRYLIRYQRLPLTEELKAKISIRLADDTARKDALLLTYSQKIAENENRATFEYSGAPQFKKDLRFQSESEEREPRATKEIPQTQNVATRSFDAPSFSLPNQRVDGGGQPSLSRHPQQGSSTTALLTNPLVVPSDRQTVIFRRQSSTESSALESELSDEFFEIGLDDLKSLQKELHEEVQVHTQRALLPKKYVIEKNRENKLKAYCHTVIRVPVGTEQIIQAQFLSAEPVSHLYDWVRSISSRNVVCSLHLAPNEKIEESESKNFVDVGIAPKSTVFVKCKGSNTNFESLICSDLMKCTKEEADKLSADWLSHNSKFVPFLGVLAENDRNGKRPASSLNPMSPEPAHPPQKTGTAPKWFKKK</sequence>
<feature type="compositionally biased region" description="Polar residues" evidence="1">
    <location>
        <begin position="263"/>
        <end position="279"/>
    </location>
</feature>
<feature type="domain" description="TUG ubiquitin-like" evidence="2">
    <location>
        <begin position="7"/>
        <end position="69"/>
    </location>
</feature>
<feature type="region of interest" description="Disordered" evidence="1">
    <location>
        <begin position="219"/>
        <end position="280"/>
    </location>
</feature>
<dbReference type="CDD" id="cd16105">
    <property type="entry name" value="Ubl_ASPSCR1_like"/>
    <property type="match status" value="1"/>
</dbReference>
<dbReference type="Proteomes" id="UP001303046">
    <property type="component" value="Unassembled WGS sequence"/>
</dbReference>
<accession>A0ABR1DT84</accession>
<evidence type="ECO:0000256" key="1">
    <source>
        <dbReference type="SAM" id="MobiDB-lite"/>
    </source>
</evidence>
<dbReference type="PANTHER" id="PTHR46467:SF1">
    <property type="entry name" value="TETHER CONTAINING UBX DOMAIN FOR GLUT4"/>
    <property type="match status" value="1"/>
</dbReference>
<protein>
    <recommendedName>
        <fullName evidence="2">TUG ubiquitin-like domain-containing protein</fullName>
    </recommendedName>
</protein>